<dbReference type="PROSITE" id="PS51352">
    <property type="entry name" value="THIOREDOXIN_2"/>
    <property type="match status" value="1"/>
</dbReference>
<dbReference type="Proteomes" id="UP000321532">
    <property type="component" value="Unassembled WGS sequence"/>
</dbReference>
<dbReference type="InterPro" id="IPR036249">
    <property type="entry name" value="Thioredoxin-like_sf"/>
</dbReference>
<dbReference type="InterPro" id="IPR000866">
    <property type="entry name" value="AhpC/TSA"/>
</dbReference>
<dbReference type="InterPro" id="IPR017937">
    <property type="entry name" value="Thioredoxin_CS"/>
</dbReference>
<keyword evidence="4" id="KW-0676">Redox-active center</keyword>
<evidence type="ECO:0000313" key="7">
    <source>
        <dbReference type="Proteomes" id="UP000321532"/>
    </source>
</evidence>
<dbReference type="InterPro" id="IPR050553">
    <property type="entry name" value="Thioredoxin_ResA/DsbE_sf"/>
</dbReference>
<accession>A0A512B498</accession>
<dbReference type="OrthoDB" id="6399635at2"/>
<dbReference type="SUPFAM" id="SSF52833">
    <property type="entry name" value="Thioredoxin-like"/>
    <property type="match status" value="1"/>
</dbReference>
<dbReference type="GO" id="GO:0030313">
    <property type="term" value="C:cell envelope"/>
    <property type="evidence" value="ECO:0007669"/>
    <property type="project" value="UniProtKB-SubCell"/>
</dbReference>
<evidence type="ECO:0000313" key="6">
    <source>
        <dbReference type="EMBL" id="GEO06795.1"/>
    </source>
</evidence>
<dbReference type="GO" id="GO:0016491">
    <property type="term" value="F:oxidoreductase activity"/>
    <property type="evidence" value="ECO:0007669"/>
    <property type="project" value="InterPro"/>
</dbReference>
<sequence length="375" mass="41534">MKKNVLVAFLFLTAAFSGCNKIGSKNGTQEDSFTIKGKLQNQTSGNIYLSELGEQQFVFRDTAEVKSDGSFEFTGKADDPGIYRISLNDQNMMLLVVDTQRIEVTADAKDLRKTNTVQGSKESENLKRIEAVLTSMQEAGAKLEKRFVAAQTAGQEDSLAGLQQKFMDLQKANNQRLKNIIRSKSNSVVSAFATLSLINPDEEFAFADSMATAFNKTIPDSKFTRALTTKLSTLRTVAVGQQAPDISLPAPDGKSVSLSSLRGKYVLVDFWASWCGPCRQENPNVVRMYNQYKDKGFEIFGVSLDESRDKWLKAIDADKLTWPHVSDLKGWESSAAKLYNIQAIPQTLLLDKEGKIIAKNLRGPSLEEKLASLMK</sequence>
<proteinExistence type="predicted"/>
<dbReference type="AlphaFoldDB" id="A0A512B498"/>
<keyword evidence="7" id="KW-1185">Reference proteome</keyword>
<dbReference type="InterPro" id="IPR025380">
    <property type="entry name" value="DUF4369"/>
</dbReference>
<evidence type="ECO:0000256" key="2">
    <source>
        <dbReference type="ARBA" id="ARBA00022748"/>
    </source>
</evidence>
<feature type="domain" description="Thioredoxin" evidence="5">
    <location>
        <begin position="237"/>
        <end position="375"/>
    </location>
</feature>
<keyword evidence="3" id="KW-1015">Disulfide bond</keyword>
<gene>
    <name evidence="6" type="ORF">AAE02nite_44590</name>
</gene>
<dbReference type="PROSITE" id="PS00194">
    <property type="entry name" value="THIOREDOXIN_1"/>
    <property type="match status" value="1"/>
</dbReference>
<evidence type="ECO:0000256" key="4">
    <source>
        <dbReference type="ARBA" id="ARBA00023284"/>
    </source>
</evidence>
<keyword evidence="2" id="KW-0201">Cytochrome c-type biogenesis</keyword>
<organism evidence="6 7">
    <name type="scientific">Adhaeribacter aerolatus</name>
    <dbReference type="NCBI Taxonomy" id="670289"/>
    <lineage>
        <taxon>Bacteria</taxon>
        <taxon>Pseudomonadati</taxon>
        <taxon>Bacteroidota</taxon>
        <taxon>Cytophagia</taxon>
        <taxon>Cytophagales</taxon>
        <taxon>Hymenobacteraceae</taxon>
        <taxon>Adhaeribacter</taxon>
    </lineage>
</organism>
<reference evidence="6 7" key="1">
    <citation type="submission" date="2019-07" db="EMBL/GenBank/DDBJ databases">
        <title>Whole genome shotgun sequence of Adhaeribacter aerolatus NBRC 106133.</title>
        <authorList>
            <person name="Hosoyama A."/>
            <person name="Uohara A."/>
            <person name="Ohji S."/>
            <person name="Ichikawa N."/>
        </authorList>
    </citation>
    <scope>NUCLEOTIDE SEQUENCE [LARGE SCALE GENOMIC DNA]</scope>
    <source>
        <strain evidence="6 7">NBRC 106133</strain>
    </source>
</reference>
<evidence type="ECO:0000259" key="5">
    <source>
        <dbReference type="PROSITE" id="PS51352"/>
    </source>
</evidence>
<dbReference type="GO" id="GO:0016209">
    <property type="term" value="F:antioxidant activity"/>
    <property type="evidence" value="ECO:0007669"/>
    <property type="project" value="InterPro"/>
</dbReference>
<dbReference type="PANTHER" id="PTHR42852:SF6">
    <property type="entry name" value="THIOL:DISULFIDE INTERCHANGE PROTEIN DSBE"/>
    <property type="match status" value="1"/>
</dbReference>
<comment type="subcellular location">
    <subcellularLocation>
        <location evidence="1">Cell envelope</location>
    </subcellularLocation>
</comment>
<dbReference type="RefSeq" id="WP_146903592.1">
    <property type="nucleotide sequence ID" value="NZ_BJYS01000044.1"/>
</dbReference>
<dbReference type="Gene3D" id="3.40.30.10">
    <property type="entry name" value="Glutaredoxin"/>
    <property type="match status" value="1"/>
</dbReference>
<dbReference type="PROSITE" id="PS51257">
    <property type="entry name" value="PROKAR_LIPOPROTEIN"/>
    <property type="match status" value="1"/>
</dbReference>
<dbReference type="Pfam" id="PF00578">
    <property type="entry name" value="AhpC-TSA"/>
    <property type="match status" value="1"/>
</dbReference>
<dbReference type="InterPro" id="IPR013766">
    <property type="entry name" value="Thioredoxin_domain"/>
</dbReference>
<evidence type="ECO:0000256" key="3">
    <source>
        <dbReference type="ARBA" id="ARBA00023157"/>
    </source>
</evidence>
<protein>
    <submittedName>
        <fullName evidence="6">Thiol:disulfide interchange protein</fullName>
    </submittedName>
</protein>
<dbReference type="GO" id="GO:0017004">
    <property type="term" value="P:cytochrome complex assembly"/>
    <property type="evidence" value="ECO:0007669"/>
    <property type="project" value="UniProtKB-KW"/>
</dbReference>
<dbReference type="EMBL" id="BJYS01000044">
    <property type="protein sequence ID" value="GEO06795.1"/>
    <property type="molecule type" value="Genomic_DNA"/>
</dbReference>
<evidence type="ECO:0000256" key="1">
    <source>
        <dbReference type="ARBA" id="ARBA00004196"/>
    </source>
</evidence>
<dbReference type="Pfam" id="PF14289">
    <property type="entry name" value="DUF4369"/>
    <property type="match status" value="1"/>
</dbReference>
<name>A0A512B498_9BACT</name>
<dbReference type="PANTHER" id="PTHR42852">
    <property type="entry name" value="THIOL:DISULFIDE INTERCHANGE PROTEIN DSBE"/>
    <property type="match status" value="1"/>
</dbReference>
<comment type="caution">
    <text evidence="6">The sequence shown here is derived from an EMBL/GenBank/DDBJ whole genome shotgun (WGS) entry which is preliminary data.</text>
</comment>
<dbReference type="CDD" id="cd02966">
    <property type="entry name" value="TlpA_like_family"/>
    <property type="match status" value="1"/>
</dbReference>